<dbReference type="InterPro" id="IPR002125">
    <property type="entry name" value="CMP_dCMP_dom"/>
</dbReference>
<evidence type="ECO:0000256" key="12">
    <source>
        <dbReference type="ARBA" id="ARBA00023268"/>
    </source>
</evidence>
<dbReference type="Proteomes" id="UP000045051">
    <property type="component" value="Unassembled WGS sequence"/>
</dbReference>
<feature type="binding site" evidence="15">
    <location>
        <position position="204"/>
    </location>
    <ligand>
        <name>substrate</name>
    </ligand>
</feature>
<accession>A0A0B7HZC5</accession>
<evidence type="ECO:0000259" key="17">
    <source>
        <dbReference type="PROSITE" id="PS51747"/>
    </source>
</evidence>
<feature type="binding site" evidence="16">
    <location>
        <position position="92"/>
    </location>
    <ligand>
        <name>Zn(2+)</name>
        <dbReference type="ChEBI" id="CHEBI:29105"/>
        <note>catalytic</note>
    </ligand>
</feature>
<evidence type="ECO:0000256" key="11">
    <source>
        <dbReference type="ARBA" id="ARBA00023002"/>
    </source>
</evidence>
<feature type="binding site" evidence="15">
    <location>
        <position position="227"/>
    </location>
    <ligand>
        <name>substrate</name>
    </ligand>
</feature>
<evidence type="ECO:0000256" key="10">
    <source>
        <dbReference type="ARBA" id="ARBA00022857"/>
    </source>
</evidence>
<comment type="catalytic activity">
    <reaction evidence="13">
        <text>5-amino-6-(5-phospho-D-ribitylamino)uracil + NADP(+) = 5-amino-6-(5-phospho-D-ribosylamino)uracil + NADPH + H(+)</text>
        <dbReference type="Rhea" id="RHEA:17845"/>
        <dbReference type="ChEBI" id="CHEBI:15378"/>
        <dbReference type="ChEBI" id="CHEBI:57783"/>
        <dbReference type="ChEBI" id="CHEBI:58349"/>
        <dbReference type="ChEBI" id="CHEBI:58421"/>
        <dbReference type="ChEBI" id="CHEBI:58453"/>
        <dbReference type="EC" id="1.1.1.193"/>
    </reaction>
</comment>
<dbReference type="PANTHER" id="PTHR38011">
    <property type="entry name" value="DIHYDROFOLATE REDUCTASE FAMILY PROTEIN (AFU_ORTHOLOGUE AFUA_8G06820)"/>
    <property type="match status" value="1"/>
</dbReference>
<evidence type="ECO:0000256" key="7">
    <source>
        <dbReference type="ARBA" id="ARBA00022723"/>
    </source>
</evidence>
<dbReference type="GO" id="GO:0009231">
    <property type="term" value="P:riboflavin biosynthetic process"/>
    <property type="evidence" value="ECO:0007669"/>
    <property type="project" value="UniProtKB-UniPathway"/>
</dbReference>
<dbReference type="InterPro" id="IPR016192">
    <property type="entry name" value="APOBEC/CMP_deaminase_Zn-bd"/>
</dbReference>
<dbReference type="SUPFAM" id="SSF53597">
    <property type="entry name" value="Dihydrofolate reductase-like"/>
    <property type="match status" value="1"/>
</dbReference>
<dbReference type="PROSITE" id="PS00903">
    <property type="entry name" value="CYT_DCMP_DEAMINASES_1"/>
    <property type="match status" value="1"/>
</dbReference>
<dbReference type="Gene3D" id="3.40.430.10">
    <property type="entry name" value="Dihydrofolate Reductase, subunit A"/>
    <property type="match status" value="1"/>
</dbReference>
<dbReference type="GO" id="GO:0008703">
    <property type="term" value="F:5-amino-6-(5-phosphoribosylamino)uracil reductase activity"/>
    <property type="evidence" value="ECO:0007669"/>
    <property type="project" value="UniProtKB-EC"/>
</dbReference>
<comment type="similarity">
    <text evidence="5 13">In the C-terminal section; belongs to the HTP reductase family.</text>
</comment>
<feature type="binding site" evidence="15">
    <location>
        <position position="303"/>
    </location>
    <ligand>
        <name>substrate</name>
    </ligand>
</feature>
<dbReference type="InterPro" id="IPR050765">
    <property type="entry name" value="Riboflavin_Biosynth_HTPR"/>
</dbReference>
<dbReference type="Pfam" id="PF00383">
    <property type="entry name" value="dCMP_cyt_deam_1"/>
    <property type="match status" value="1"/>
</dbReference>
<dbReference type="UniPathway" id="UPA00275">
    <property type="reaction ID" value="UER00401"/>
</dbReference>
<comment type="function">
    <text evidence="1 13">Converts 2,5-diamino-6-(ribosylamino)-4(3h)-pyrimidinone 5'-phosphate into 5-amino-6-(ribosylamino)-2,4(1h,3h)-pyrimidinedione 5'-phosphate.</text>
</comment>
<evidence type="ECO:0000256" key="5">
    <source>
        <dbReference type="ARBA" id="ARBA00007417"/>
    </source>
</evidence>
<evidence type="ECO:0000313" key="18">
    <source>
        <dbReference type="EMBL" id="CEN43182.1"/>
    </source>
</evidence>
<feature type="binding site" evidence="15">
    <location>
        <position position="171"/>
    </location>
    <ligand>
        <name>NADP(+)</name>
        <dbReference type="ChEBI" id="CHEBI:58349"/>
    </ligand>
</feature>
<comment type="pathway">
    <text evidence="3 13">Cofactor biosynthesis; riboflavin biosynthesis; 5-amino-6-(D-ribitylamino)uracil from GTP: step 3/4.</text>
</comment>
<dbReference type="InterPro" id="IPR004794">
    <property type="entry name" value="Eubact_RibD"/>
</dbReference>
<feature type="domain" description="CMP/dCMP-type deaminase" evidence="17">
    <location>
        <begin position="16"/>
        <end position="139"/>
    </location>
</feature>
<evidence type="ECO:0000256" key="8">
    <source>
        <dbReference type="ARBA" id="ARBA00022801"/>
    </source>
</evidence>
<evidence type="ECO:0000256" key="3">
    <source>
        <dbReference type="ARBA" id="ARBA00004910"/>
    </source>
</evidence>
<dbReference type="Gene3D" id="3.40.140.10">
    <property type="entry name" value="Cytidine Deaminase, domain 2"/>
    <property type="match status" value="1"/>
</dbReference>
<feature type="binding site" evidence="15">
    <location>
        <position position="220"/>
    </location>
    <ligand>
        <name>NADP(+)</name>
        <dbReference type="ChEBI" id="CHEBI:58349"/>
    </ligand>
</feature>
<evidence type="ECO:0000256" key="16">
    <source>
        <dbReference type="PIRSR" id="PIRSR006769-3"/>
    </source>
</evidence>
<dbReference type="InterPro" id="IPR002734">
    <property type="entry name" value="RibDG_C"/>
</dbReference>
<dbReference type="InterPro" id="IPR016193">
    <property type="entry name" value="Cytidine_deaminase-like"/>
</dbReference>
<evidence type="ECO:0000256" key="15">
    <source>
        <dbReference type="PIRSR" id="PIRSR006769-2"/>
    </source>
</evidence>
<feature type="active site" description="Proton donor" evidence="14">
    <location>
        <position position="67"/>
    </location>
</feature>
<dbReference type="Pfam" id="PF01872">
    <property type="entry name" value="RibD_C"/>
    <property type="match status" value="1"/>
</dbReference>
<keyword evidence="12" id="KW-0511">Multifunctional enzyme</keyword>
<keyword evidence="9 13" id="KW-0862">Zinc</keyword>
<evidence type="ECO:0000256" key="6">
    <source>
        <dbReference type="ARBA" id="ARBA00022619"/>
    </source>
</evidence>
<comment type="pathway">
    <text evidence="2 13">Cofactor biosynthesis; riboflavin biosynthesis; 5-amino-6-(D-ribitylamino)uracil from GTP: step 2/4.</text>
</comment>
<reference evidence="18 19" key="1">
    <citation type="submission" date="2015-01" db="EMBL/GenBank/DDBJ databases">
        <authorList>
            <person name="Xiang T."/>
            <person name="Song Y."/>
            <person name="Huang L."/>
            <person name="Wang B."/>
            <person name="Wu P."/>
        </authorList>
    </citation>
    <scope>NUCLEOTIDE SEQUENCE [LARGE SCALE GENOMIC DNA]</scope>
    <source>
        <strain evidence="18 19">CcD38</strain>
    </source>
</reference>
<dbReference type="SUPFAM" id="SSF53927">
    <property type="entry name" value="Cytidine deaminase-like"/>
    <property type="match status" value="1"/>
</dbReference>
<dbReference type="GO" id="GO:0008270">
    <property type="term" value="F:zinc ion binding"/>
    <property type="evidence" value="ECO:0007669"/>
    <property type="project" value="InterPro"/>
</dbReference>
<dbReference type="EC" id="1.1.1.193" evidence="13"/>
<sequence length="363" mass="41634">MQSKNYSDKNHRIKMTYYEKYMKRCIQLANNGLGATYPNPMVGSVVVFEDSILGEGWHQKAGKPHAEVNAIDSVKNKNLLSKSTIFVSLEPCSHFGKTPPCADLIIKHGIPKVVIGTTDPFAKVCGNGIKKLKEAGCEVIVGVLEDECQELNKRFFTFHQKKRPYIFLKWAETSNKFIAPEQKKEVNPHWITNLFSRQYTHKIRSKEEAILVGTNTVLHDNPKLDTRHWQGKNPLRVIIDRELKTPKKFSVWDESTDTIFITEKRENAKFKNTFFENICFSENIAEQICRILYKKGIQSLIVEGGRNVLQQFIDAKLWDEAFVFIGKSTFKNGIKAPALKDASLQKTMLFGEDHLFIYKNSQQ</sequence>
<comment type="similarity">
    <text evidence="4 13">In the N-terminal section; belongs to the cytidine and deoxycytidylate deaminase family.</text>
</comment>
<feature type="binding site" evidence="16">
    <location>
        <position position="101"/>
    </location>
    <ligand>
        <name>Zn(2+)</name>
        <dbReference type="ChEBI" id="CHEBI:29105"/>
        <note>catalytic</note>
    </ligand>
</feature>
<dbReference type="EMBL" id="CDOI01000001">
    <property type="protein sequence ID" value="CEN43182.1"/>
    <property type="molecule type" value="Genomic_DNA"/>
</dbReference>
<evidence type="ECO:0000256" key="1">
    <source>
        <dbReference type="ARBA" id="ARBA00002151"/>
    </source>
</evidence>
<evidence type="ECO:0000256" key="4">
    <source>
        <dbReference type="ARBA" id="ARBA00005259"/>
    </source>
</evidence>
<dbReference type="FunFam" id="3.40.140.10:FF:000025">
    <property type="entry name" value="Riboflavin biosynthesis protein RibD"/>
    <property type="match status" value="1"/>
</dbReference>
<evidence type="ECO:0000256" key="14">
    <source>
        <dbReference type="PIRSR" id="PIRSR006769-1"/>
    </source>
</evidence>
<evidence type="ECO:0000256" key="2">
    <source>
        <dbReference type="ARBA" id="ARBA00004882"/>
    </source>
</evidence>
<organism evidence="18 19">
    <name type="scientific">Capnocytophaga canis</name>
    <dbReference type="NCBI Taxonomy" id="1848903"/>
    <lineage>
        <taxon>Bacteria</taxon>
        <taxon>Pseudomonadati</taxon>
        <taxon>Bacteroidota</taxon>
        <taxon>Flavobacteriia</taxon>
        <taxon>Flavobacteriales</taxon>
        <taxon>Flavobacteriaceae</taxon>
        <taxon>Capnocytophaga</taxon>
    </lineage>
</organism>
<comment type="catalytic activity">
    <reaction evidence="13">
        <text>2,5-diamino-6-hydroxy-4-(5-phosphoribosylamino)-pyrimidine + H2O + H(+) = 5-amino-6-(5-phospho-D-ribosylamino)uracil + NH4(+)</text>
        <dbReference type="Rhea" id="RHEA:21868"/>
        <dbReference type="ChEBI" id="CHEBI:15377"/>
        <dbReference type="ChEBI" id="CHEBI:15378"/>
        <dbReference type="ChEBI" id="CHEBI:28938"/>
        <dbReference type="ChEBI" id="CHEBI:58453"/>
        <dbReference type="ChEBI" id="CHEBI:58614"/>
        <dbReference type="EC" id="3.5.4.26"/>
    </reaction>
</comment>
<protein>
    <recommendedName>
        <fullName evidence="13">Riboflavin biosynthesis protein RibD</fullName>
    </recommendedName>
    <domain>
        <recommendedName>
            <fullName evidence="13">Diaminohydroxyphosphoribosylaminopyrimidine deaminase</fullName>
            <shortName evidence="13">DRAP deaminase</shortName>
            <ecNumber evidence="13">3.5.4.26</ecNumber>
        </recommendedName>
        <alternativeName>
            <fullName evidence="13">Riboflavin-specific deaminase</fullName>
        </alternativeName>
    </domain>
    <domain>
        <recommendedName>
            <fullName evidence="13">5-amino-6-(5-phosphoribosylamino)uracil reductase</fullName>
            <ecNumber evidence="13">1.1.1.193</ecNumber>
        </recommendedName>
        <alternativeName>
            <fullName evidence="13">HTP reductase</fullName>
        </alternativeName>
    </domain>
</protein>
<evidence type="ECO:0000256" key="13">
    <source>
        <dbReference type="PIRNR" id="PIRNR006769"/>
    </source>
</evidence>
<feature type="binding site" evidence="16">
    <location>
        <position position="65"/>
    </location>
    <ligand>
        <name>Zn(2+)</name>
        <dbReference type="ChEBI" id="CHEBI:29105"/>
        <note>catalytic</note>
    </ligand>
</feature>
<dbReference type="PANTHER" id="PTHR38011:SF7">
    <property type="entry name" value="2,5-DIAMINO-6-RIBOSYLAMINO-4(3H)-PYRIMIDINONE 5'-PHOSPHATE REDUCTASE"/>
    <property type="match status" value="1"/>
</dbReference>
<keyword evidence="11 13" id="KW-0560">Oxidoreductase</keyword>
<keyword evidence="7 13" id="KW-0479">Metal-binding</keyword>
<dbReference type="EC" id="3.5.4.26" evidence="13"/>
<name>A0A0B7HZC5_9FLAO</name>
<keyword evidence="19" id="KW-1185">Reference proteome</keyword>
<dbReference type="CDD" id="cd01284">
    <property type="entry name" value="Riboflavin_deaminase-reductase"/>
    <property type="match status" value="1"/>
</dbReference>
<gene>
    <name evidence="18" type="ORF">CCAND38_10087</name>
</gene>
<comment type="cofactor">
    <cofactor evidence="13 16">
        <name>Zn(2+)</name>
        <dbReference type="ChEBI" id="CHEBI:29105"/>
    </cofactor>
    <text evidence="13 16">Binds 1 zinc ion.</text>
</comment>
<keyword evidence="6 13" id="KW-0686">Riboflavin biosynthesis</keyword>
<keyword evidence="8 13" id="KW-0378">Hydrolase</keyword>
<keyword evidence="10 13" id="KW-0521">NADP</keyword>
<dbReference type="InterPro" id="IPR024072">
    <property type="entry name" value="DHFR-like_dom_sf"/>
</dbReference>
<feature type="binding site" evidence="15">
    <location>
        <position position="216"/>
    </location>
    <ligand>
        <name>NADP(+)</name>
        <dbReference type="ChEBI" id="CHEBI:58349"/>
    </ligand>
</feature>
<dbReference type="NCBIfam" id="TIGR00326">
    <property type="entry name" value="eubact_ribD"/>
    <property type="match status" value="1"/>
</dbReference>
<feature type="binding site" evidence="15">
    <location>
        <position position="224"/>
    </location>
    <ligand>
        <name>substrate</name>
    </ligand>
</feature>
<proteinExistence type="inferred from homology"/>
<dbReference type="AlphaFoldDB" id="A0A0B7HZC5"/>
<feature type="binding site" evidence="15">
    <location>
        <position position="190"/>
    </location>
    <ligand>
        <name>NADP(+)</name>
        <dbReference type="ChEBI" id="CHEBI:58349"/>
    </ligand>
</feature>
<dbReference type="GO" id="GO:0008835">
    <property type="term" value="F:diaminohydroxyphosphoribosylaminopyrimidine deaminase activity"/>
    <property type="evidence" value="ECO:0007669"/>
    <property type="project" value="UniProtKB-EC"/>
</dbReference>
<evidence type="ECO:0000256" key="9">
    <source>
        <dbReference type="ARBA" id="ARBA00022833"/>
    </source>
</evidence>
<evidence type="ECO:0000313" key="19">
    <source>
        <dbReference type="Proteomes" id="UP000045051"/>
    </source>
</evidence>
<dbReference type="PROSITE" id="PS51747">
    <property type="entry name" value="CYT_DCMP_DEAMINASES_2"/>
    <property type="match status" value="1"/>
</dbReference>
<dbReference type="PIRSF" id="PIRSF006769">
    <property type="entry name" value="RibD"/>
    <property type="match status" value="1"/>
</dbReference>